<evidence type="ECO:0000256" key="5">
    <source>
        <dbReference type="ARBA" id="ARBA00023128"/>
    </source>
</evidence>
<evidence type="ECO:0000256" key="3">
    <source>
        <dbReference type="ARBA" id="ARBA00022801"/>
    </source>
</evidence>
<evidence type="ECO:0000256" key="11">
    <source>
        <dbReference type="ARBA" id="ARBA00046047"/>
    </source>
</evidence>
<dbReference type="InterPro" id="IPR029058">
    <property type="entry name" value="AB_hydrolase_fold"/>
</dbReference>
<evidence type="ECO:0000256" key="1">
    <source>
        <dbReference type="ARBA" id="ARBA00004173"/>
    </source>
</evidence>
<sequence>MKSTKPKSIYQYCQQHGLEFTSLDYSGHGETRSKQDCNDESSSHTISQWMEEALIILQRITVNNQQIVVGSSMGAWIALLLAGHEQQQAQAEFKPLPRKISGILGIASGPDFTSTLSEQIEGNASLRKQMSNLGYSDVPTDYDETGFYRIYHHFLQDAKQHFVLDRPYLDLHIPVTLIHGMKDKDVPHAYSEKLLSKLDSQQSNELILVKDGDHRLSKPHEVKQILQALDELRCRLAAAK</sequence>
<dbReference type="Pfam" id="PF12697">
    <property type="entry name" value="Abhydrolase_6"/>
    <property type="match status" value="1"/>
</dbReference>
<evidence type="ECO:0000256" key="7">
    <source>
        <dbReference type="ARBA" id="ARBA00039314"/>
    </source>
</evidence>
<accession>A0AAD2CPI9</accession>
<gene>
    <name evidence="15" type="ORF">CYCCA115_LOCUS2787</name>
</gene>
<dbReference type="InterPro" id="IPR052382">
    <property type="entry name" value="ABHD10_acyl-thioesterase"/>
</dbReference>
<evidence type="ECO:0000256" key="12">
    <source>
        <dbReference type="ARBA" id="ARBA00047409"/>
    </source>
</evidence>
<dbReference type="Proteomes" id="UP001295423">
    <property type="component" value="Unassembled WGS sequence"/>
</dbReference>
<name>A0AAD2CPI9_9STRA</name>
<dbReference type="Gene3D" id="3.40.50.1820">
    <property type="entry name" value="alpha/beta hydrolase"/>
    <property type="match status" value="1"/>
</dbReference>
<organism evidence="15 16">
    <name type="scientific">Cylindrotheca closterium</name>
    <dbReference type="NCBI Taxonomy" id="2856"/>
    <lineage>
        <taxon>Eukaryota</taxon>
        <taxon>Sar</taxon>
        <taxon>Stramenopiles</taxon>
        <taxon>Ochrophyta</taxon>
        <taxon>Bacillariophyta</taxon>
        <taxon>Bacillariophyceae</taxon>
        <taxon>Bacillariophycidae</taxon>
        <taxon>Bacillariales</taxon>
        <taxon>Bacillariaceae</taxon>
        <taxon>Cylindrotheca</taxon>
    </lineage>
</organism>
<dbReference type="SUPFAM" id="SSF53474">
    <property type="entry name" value="alpha/beta-Hydrolases"/>
    <property type="match status" value="1"/>
</dbReference>
<dbReference type="PANTHER" id="PTHR16138">
    <property type="entry name" value="MYCOPHENOLIC ACID ACYL-GLUCURONIDE ESTERASE, MITOCHONDRIAL"/>
    <property type="match status" value="1"/>
</dbReference>
<comment type="catalytic activity">
    <reaction evidence="12">
        <text>S-hexadecanoyl-L-cysteinyl-[protein] + H2O = L-cysteinyl-[protein] + hexadecanoate + H(+)</text>
        <dbReference type="Rhea" id="RHEA:19233"/>
        <dbReference type="Rhea" id="RHEA-COMP:10131"/>
        <dbReference type="Rhea" id="RHEA-COMP:11032"/>
        <dbReference type="ChEBI" id="CHEBI:7896"/>
        <dbReference type="ChEBI" id="CHEBI:15377"/>
        <dbReference type="ChEBI" id="CHEBI:15378"/>
        <dbReference type="ChEBI" id="CHEBI:29950"/>
        <dbReference type="ChEBI" id="CHEBI:74151"/>
        <dbReference type="EC" id="3.1.2.22"/>
    </reaction>
    <physiologicalReaction direction="left-to-right" evidence="12">
        <dbReference type="Rhea" id="RHEA:19234"/>
    </physiologicalReaction>
</comment>
<evidence type="ECO:0000259" key="14">
    <source>
        <dbReference type="Pfam" id="PF12697"/>
    </source>
</evidence>
<evidence type="ECO:0000256" key="2">
    <source>
        <dbReference type="ARBA" id="ARBA00012423"/>
    </source>
</evidence>
<dbReference type="EC" id="3.1.2.22" evidence="2"/>
<dbReference type="PANTHER" id="PTHR16138:SF7">
    <property type="entry name" value="PALMITOYL-PROTEIN THIOESTERASE ABHD10, MITOCHONDRIAL"/>
    <property type="match status" value="1"/>
</dbReference>
<dbReference type="EMBL" id="CAKOGP040000224">
    <property type="protein sequence ID" value="CAJ1932340.1"/>
    <property type="molecule type" value="Genomic_DNA"/>
</dbReference>
<evidence type="ECO:0000256" key="8">
    <source>
        <dbReference type="ARBA" id="ARBA00041520"/>
    </source>
</evidence>
<feature type="domain" description="AB hydrolase-1" evidence="14">
    <location>
        <begin position="19"/>
        <end position="222"/>
    </location>
</feature>
<comment type="subcellular location">
    <subcellularLocation>
        <location evidence="1">Mitochondrion</location>
    </subcellularLocation>
</comment>
<evidence type="ECO:0000256" key="6">
    <source>
        <dbReference type="ARBA" id="ARBA00039132"/>
    </source>
</evidence>
<evidence type="ECO:0000256" key="10">
    <source>
        <dbReference type="ARBA" id="ARBA00042704"/>
    </source>
</evidence>
<keyword evidence="3" id="KW-0378">Hydrolase</keyword>
<dbReference type="AlphaFoldDB" id="A0AAD2CPI9"/>
<keyword evidence="16" id="KW-1185">Reference proteome</keyword>
<comment type="catalytic activity">
    <reaction evidence="13">
        <text>mycophenolic acid O-acyl-beta-D-glucuronide + H2O = mycophenolate + D-glucuronate + H(+)</text>
        <dbReference type="Rhea" id="RHEA:34179"/>
        <dbReference type="ChEBI" id="CHEBI:15377"/>
        <dbReference type="ChEBI" id="CHEBI:15378"/>
        <dbReference type="ChEBI" id="CHEBI:58720"/>
        <dbReference type="ChEBI" id="CHEBI:62932"/>
        <dbReference type="ChEBI" id="CHEBI:66982"/>
        <dbReference type="EC" id="3.1.1.93"/>
    </reaction>
    <physiologicalReaction direction="left-to-right" evidence="13">
        <dbReference type="Rhea" id="RHEA:34180"/>
    </physiologicalReaction>
</comment>
<evidence type="ECO:0000256" key="4">
    <source>
        <dbReference type="ARBA" id="ARBA00022946"/>
    </source>
</evidence>
<evidence type="ECO:0000313" key="15">
    <source>
        <dbReference type="EMBL" id="CAJ1932340.1"/>
    </source>
</evidence>
<keyword evidence="5" id="KW-0496">Mitochondrion</keyword>
<dbReference type="GO" id="GO:0004553">
    <property type="term" value="F:hydrolase activity, hydrolyzing O-glycosyl compounds"/>
    <property type="evidence" value="ECO:0007669"/>
    <property type="project" value="TreeGrafter"/>
</dbReference>
<comment type="function">
    <text evidence="11">Acts as an acyl-protein thioesterase that hydrolyzes fatty acids from acylated residues in proteins. Regulates the mitochondrial S-depalmitoylation of the nucleophilic active site residue of peroxiredoxin-5/PRDX5, a key antioxidant protein, therefore modulating mitochondrial antioxidant ability. Also catalyzes the deglucuronidation of mycophenolic acid acyl-glucuronide, an active metabolite of the immunosuppressant drug mycophenolate.</text>
</comment>
<keyword evidence="4" id="KW-0809">Transit peptide</keyword>
<evidence type="ECO:0000256" key="13">
    <source>
        <dbReference type="ARBA" id="ARBA00047972"/>
    </source>
</evidence>
<dbReference type="GO" id="GO:0102390">
    <property type="term" value="F:mycophenolic acid acyl-glucuronide esterase activity"/>
    <property type="evidence" value="ECO:0007669"/>
    <property type="project" value="UniProtKB-EC"/>
</dbReference>
<dbReference type="InterPro" id="IPR000073">
    <property type="entry name" value="AB_hydrolase_1"/>
</dbReference>
<reference evidence="15" key="1">
    <citation type="submission" date="2023-08" db="EMBL/GenBank/DDBJ databases">
        <authorList>
            <person name="Audoor S."/>
            <person name="Bilcke G."/>
        </authorList>
    </citation>
    <scope>NUCLEOTIDE SEQUENCE</scope>
</reference>
<dbReference type="EC" id="3.1.1.93" evidence="6"/>
<dbReference type="GO" id="GO:0005739">
    <property type="term" value="C:mitochondrion"/>
    <property type="evidence" value="ECO:0007669"/>
    <property type="project" value="UniProtKB-SubCell"/>
</dbReference>
<dbReference type="GO" id="GO:0008474">
    <property type="term" value="F:palmitoyl-(protein) hydrolase activity"/>
    <property type="evidence" value="ECO:0007669"/>
    <property type="project" value="UniProtKB-EC"/>
</dbReference>
<proteinExistence type="predicted"/>
<evidence type="ECO:0000256" key="9">
    <source>
        <dbReference type="ARBA" id="ARBA00042645"/>
    </source>
</evidence>
<comment type="caution">
    <text evidence="15">The sequence shown here is derived from an EMBL/GenBank/DDBJ whole genome shotgun (WGS) entry which is preliminary data.</text>
</comment>
<protein>
    <recommendedName>
        <fullName evidence="7">Palmitoyl-protein thioesterase ABHD10, mitochondrial</fullName>
        <ecNumber evidence="6">3.1.1.93</ecNumber>
        <ecNumber evidence="2">3.1.2.22</ecNumber>
    </recommendedName>
    <alternativeName>
        <fullName evidence="9">Acyl-protein thioesterase ABHD10</fullName>
    </alternativeName>
    <alternativeName>
        <fullName evidence="10">Alpha/beta hydrolase domain-containing protein 10</fullName>
    </alternativeName>
    <alternativeName>
        <fullName evidence="8">Mycophenolic acid acyl-glucuronide esterase, mitochondrial</fullName>
    </alternativeName>
</protein>
<evidence type="ECO:0000313" key="16">
    <source>
        <dbReference type="Proteomes" id="UP001295423"/>
    </source>
</evidence>